<dbReference type="PANTHER" id="PTHR46401">
    <property type="entry name" value="GLYCOSYLTRANSFERASE WBBK-RELATED"/>
    <property type="match status" value="1"/>
</dbReference>
<keyword evidence="1 4" id="KW-0808">Transferase</keyword>
<feature type="compositionally biased region" description="Pro residues" evidence="2">
    <location>
        <begin position="39"/>
        <end position="48"/>
    </location>
</feature>
<name>A0ABU7RRB4_9ACTN</name>
<reference evidence="4 5" key="1">
    <citation type="submission" date="2024-01" db="EMBL/GenBank/DDBJ databases">
        <title>Genome insights into Plantactinospora sonchi sp. nov.</title>
        <authorList>
            <person name="Wang L."/>
        </authorList>
    </citation>
    <scope>NUCLEOTIDE SEQUENCE [LARGE SCALE GENOMIC DNA]</scope>
    <source>
        <strain evidence="4 5">NEAU-QY2</strain>
    </source>
</reference>
<evidence type="ECO:0000256" key="2">
    <source>
        <dbReference type="SAM" id="MobiDB-lite"/>
    </source>
</evidence>
<feature type="compositionally biased region" description="Low complexity" evidence="2">
    <location>
        <begin position="339"/>
        <end position="349"/>
    </location>
</feature>
<evidence type="ECO:0000313" key="5">
    <source>
        <dbReference type="Proteomes" id="UP001332243"/>
    </source>
</evidence>
<keyword evidence="4" id="KW-0328">Glycosyltransferase</keyword>
<gene>
    <name evidence="4" type="ORF">V1633_11125</name>
</gene>
<evidence type="ECO:0000313" key="4">
    <source>
        <dbReference type="EMBL" id="MEE6259039.1"/>
    </source>
</evidence>
<accession>A0ABU7RRB4</accession>
<dbReference type="RefSeq" id="WP_331214150.1">
    <property type="nucleotide sequence ID" value="NZ_JAZGQK010000007.1"/>
</dbReference>
<proteinExistence type="predicted"/>
<keyword evidence="5" id="KW-1185">Reference proteome</keyword>
<dbReference type="SUPFAM" id="SSF53756">
    <property type="entry name" value="UDP-Glycosyltransferase/glycogen phosphorylase"/>
    <property type="match status" value="1"/>
</dbReference>
<evidence type="ECO:0000256" key="1">
    <source>
        <dbReference type="ARBA" id="ARBA00022679"/>
    </source>
</evidence>
<feature type="domain" description="Glycosyl transferase family 1" evidence="3">
    <location>
        <begin position="238"/>
        <end position="309"/>
    </location>
</feature>
<dbReference type="Proteomes" id="UP001332243">
    <property type="component" value="Unassembled WGS sequence"/>
</dbReference>
<comment type="caution">
    <text evidence="4">The sequence shown here is derived from an EMBL/GenBank/DDBJ whole genome shotgun (WGS) entry which is preliminary data.</text>
</comment>
<dbReference type="Gene3D" id="3.40.50.2000">
    <property type="entry name" value="Glycogen Phosphorylase B"/>
    <property type="match status" value="1"/>
</dbReference>
<dbReference type="Pfam" id="PF00534">
    <property type="entry name" value="Glycos_transf_1"/>
    <property type="match status" value="1"/>
</dbReference>
<dbReference type="EC" id="2.4.-.-" evidence="4"/>
<organism evidence="4 5">
    <name type="scientific">Plantactinospora sonchi</name>
    <dbReference type="NCBI Taxonomy" id="1544735"/>
    <lineage>
        <taxon>Bacteria</taxon>
        <taxon>Bacillati</taxon>
        <taxon>Actinomycetota</taxon>
        <taxon>Actinomycetes</taxon>
        <taxon>Micromonosporales</taxon>
        <taxon>Micromonosporaceae</taxon>
        <taxon>Plantactinospora</taxon>
    </lineage>
</organism>
<dbReference type="PANTHER" id="PTHR46401:SF8">
    <property type="entry name" value="BLL6006 PROTEIN"/>
    <property type="match status" value="1"/>
</dbReference>
<feature type="region of interest" description="Disordered" evidence="2">
    <location>
        <begin position="339"/>
        <end position="363"/>
    </location>
</feature>
<protein>
    <submittedName>
        <fullName evidence="4">Glycosyltransferase</fullName>
        <ecNumber evidence="4">2.4.-.-</ecNumber>
    </submittedName>
</protein>
<evidence type="ECO:0000259" key="3">
    <source>
        <dbReference type="Pfam" id="PF00534"/>
    </source>
</evidence>
<sequence>MTDTGTVVVDSAGGATGGAARWRAELDAFLGAPSGVGPDPAPGSPPGSEPDARSVTVIGRRQQLTPGWLVQRERLAGRATLAVAPNNVSFALGGDNRTVLLRNALHFLYPAEAHLLDRMPRSFRLQIPVVRRLLRRADLIVVPCGAMGERVVQHVPSARNRIVVRPHPVTPAGPRVPGADPFILVPVVPGPYKNLTPQLAALLDALDRTGRRIRITVTARPADLPAALAGHPMLDPIGIVAHHELTRLWRSATAVFYPSALEAFGYPLAEARAYGVPVLSPESGQSREVAGGALLPYRPDEPDSLADALDGLDGTVIADPAPFDRNDYFRWLLRLPGSPASAATPHAPSVTGDGHCSGGRPES</sequence>
<feature type="region of interest" description="Disordered" evidence="2">
    <location>
        <begin position="31"/>
        <end position="52"/>
    </location>
</feature>
<dbReference type="GO" id="GO:0016757">
    <property type="term" value="F:glycosyltransferase activity"/>
    <property type="evidence" value="ECO:0007669"/>
    <property type="project" value="UniProtKB-KW"/>
</dbReference>
<dbReference type="InterPro" id="IPR001296">
    <property type="entry name" value="Glyco_trans_1"/>
</dbReference>
<dbReference type="EMBL" id="JAZGQK010000007">
    <property type="protein sequence ID" value="MEE6259039.1"/>
    <property type="molecule type" value="Genomic_DNA"/>
</dbReference>